<protein>
    <submittedName>
        <fullName evidence="2">Uncharacterized protein</fullName>
    </submittedName>
</protein>
<proteinExistence type="predicted"/>
<name>A0A7S0FG25_9DINO</name>
<sequence>MPLRFPRLPVMSPSRNVPAGGSGHDGRSQGTRITEELSSKLRRRRYISEGDQNRHCFVSPRPPDAAPFVEQLDEAEAGATCEGAPGHTDGPGDAGEPAEELPRAAAPEAPEGEPSGAEEVARRASGLHTQWYSLEALDKSAGVETPLPTPTRALAPTCNGGGPCSAPAPPSCARAARTVAGVSLLTALAVYVGVWCWLNPVGGLEAVTVSDRVGNLALAAAAEQHAKPGAAVEGLGTARKDSGNPECWADGFTFEMCCSPRHGAGGNALCWDSVYNYQRCCIPQDKR</sequence>
<dbReference type="AlphaFoldDB" id="A0A7S0FG25"/>
<dbReference type="EMBL" id="HBEG01019712">
    <property type="protein sequence ID" value="CAD8356600.1"/>
    <property type="molecule type" value="Transcribed_RNA"/>
</dbReference>
<feature type="compositionally biased region" description="Low complexity" evidence="1">
    <location>
        <begin position="103"/>
        <end position="118"/>
    </location>
</feature>
<gene>
    <name evidence="2" type="ORF">PBAH0796_LOCUS11967</name>
</gene>
<evidence type="ECO:0000256" key="1">
    <source>
        <dbReference type="SAM" id="MobiDB-lite"/>
    </source>
</evidence>
<organism evidence="2">
    <name type="scientific">Pyrodinium bahamense</name>
    <dbReference type="NCBI Taxonomy" id="73915"/>
    <lineage>
        <taxon>Eukaryota</taxon>
        <taxon>Sar</taxon>
        <taxon>Alveolata</taxon>
        <taxon>Dinophyceae</taxon>
        <taxon>Gonyaulacales</taxon>
        <taxon>Pyrocystaceae</taxon>
        <taxon>Pyrodinium</taxon>
    </lineage>
</organism>
<accession>A0A7S0FG25</accession>
<evidence type="ECO:0000313" key="2">
    <source>
        <dbReference type="EMBL" id="CAD8356600.1"/>
    </source>
</evidence>
<feature type="region of interest" description="Disordered" evidence="1">
    <location>
        <begin position="1"/>
        <end position="123"/>
    </location>
</feature>
<reference evidence="2" key="1">
    <citation type="submission" date="2021-01" db="EMBL/GenBank/DDBJ databases">
        <authorList>
            <person name="Corre E."/>
            <person name="Pelletier E."/>
            <person name="Niang G."/>
            <person name="Scheremetjew M."/>
            <person name="Finn R."/>
            <person name="Kale V."/>
            <person name="Holt S."/>
            <person name="Cochrane G."/>
            <person name="Meng A."/>
            <person name="Brown T."/>
            <person name="Cohen L."/>
        </authorList>
    </citation>
    <scope>NUCLEOTIDE SEQUENCE</scope>
    <source>
        <strain evidence="2">Pbaha01</strain>
    </source>
</reference>